<gene>
    <name evidence="1" type="ORF">DC045_09370</name>
</gene>
<dbReference type="Proteomes" id="UP000263489">
    <property type="component" value="Unassembled WGS sequence"/>
</dbReference>
<dbReference type="AlphaFoldDB" id="A0A352ISS7"/>
<comment type="caution">
    <text evidence="1">The sequence shown here is derived from an EMBL/GenBank/DDBJ whole genome shotgun (WGS) entry which is preliminary data.</text>
</comment>
<protein>
    <submittedName>
        <fullName evidence="1">Phosphate transport system regulator PhoU</fullName>
    </submittedName>
</protein>
<evidence type="ECO:0000313" key="2">
    <source>
        <dbReference type="Proteomes" id="UP000263489"/>
    </source>
</evidence>
<reference evidence="1 2" key="1">
    <citation type="journal article" date="2018" name="Nat. Biotechnol.">
        <title>A standardized bacterial taxonomy based on genome phylogeny substantially revises the tree of life.</title>
        <authorList>
            <person name="Parks D.H."/>
            <person name="Chuvochina M."/>
            <person name="Waite D.W."/>
            <person name="Rinke C."/>
            <person name="Skarshewski A."/>
            <person name="Chaumeil P.A."/>
            <person name="Hugenholtz P."/>
        </authorList>
    </citation>
    <scope>NUCLEOTIDE SEQUENCE [LARGE SCALE GENOMIC DNA]</scope>
    <source>
        <strain evidence="1">UBA9380</strain>
    </source>
</reference>
<feature type="non-terminal residue" evidence="1">
    <location>
        <position position="30"/>
    </location>
</feature>
<name>A0A352ISS7_9GAMM</name>
<accession>A0A352ISS7</accession>
<sequence length="30" mass="3610">MPTKKDDVYGDHISHKFNDELMELKTEFLK</sequence>
<proteinExistence type="predicted"/>
<organism evidence="1 2">
    <name type="scientific">Marinobacter adhaerens</name>
    <dbReference type="NCBI Taxonomy" id="1033846"/>
    <lineage>
        <taxon>Bacteria</taxon>
        <taxon>Pseudomonadati</taxon>
        <taxon>Pseudomonadota</taxon>
        <taxon>Gammaproteobacteria</taxon>
        <taxon>Pseudomonadales</taxon>
        <taxon>Marinobacteraceae</taxon>
        <taxon>Marinobacter</taxon>
    </lineage>
</organism>
<dbReference type="EMBL" id="DNNA01000151">
    <property type="protein sequence ID" value="HBC34510.1"/>
    <property type="molecule type" value="Genomic_DNA"/>
</dbReference>
<evidence type="ECO:0000313" key="1">
    <source>
        <dbReference type="EMBL" id="HBC34510.1"/>
    </source>
</evidence>